<dbReference type="PANTHER" id="PTHR21327:SF18">
    <property type="entry name" value="3,4-DIHYDROXY-2-BUTANONE 4-PHOSPHATE SYNTHASE"/>
    <property type="match status" value="1"/>
</dbReference>
<dbReference type="PATRIC" id="fig|1177755.3.peg.1775"/>
<feature type="binding site" evidence="11">
    <location>
        <begin position="270"/>
        <end position="272"/>
    </location>
    <ligand>
        <name>GTP</name>
        <dbReference type="ChEBI" id="CHEBI:37565"/>
    </ligand>
</feature>
<dbReference type="GO" id="GO:0009231">
    <property type="term" value="P:riboflavin biosynthetic process"/>
    <property type="evidence" value="ECO:0007669"/>
    <property type="project" value="UniProtKB-UniRule"/>
</dbReference>
<dbReference type="NCBIfam" id="NF001591">
    <property type="entry name" value="PRK00393.1"/>
    <property type="match status" value="1"/>
</dbReference>
<evidence type="ECO:0000256" key="11">
    <source>
        <dbReference type="HAMAP-Rule" id="MF_00179"/>
    </source>
</evidence>
<feature type="domain" description="GTP cyclohydrolase II" evidence="12">
    <location>
        <begin position="182"/>
        <end position="347"/>
    </location>
</feature>
<keyword evidence="6 11" id="KW-0378">Hydrolase</keyword>
<evidence type="ECO:0000313" key="14">
    <source>
        <dbReference type="Proteomes" id="UP000095087"/>
    </source>
</evidence>
<dbReference type="EC" id="3.5.4.25" evidence="11"/>
<keyword evidence="7 11" id="KW-0862">Zinc</keyword>
<feature type="binding site" evidence="11">
    <location>
        <position position="248"/>
    </location>
    <ligand>
        <name>GTP</name>
        <dbReference type="ChEBI" id="CHEBI:37565"/>
    </ligand>
</feature>
<feature type="binding site" evidence="11">
    <location>
        <position position="327"/>
    </location>
    <ligand>
        <name>GTP</name>
        <dbReference type="ChEBI" id="CHEBI:37565"/>
    </ligand>
</feature>
<evidence type="ECO:0000313" key="13">
    <source>
        <dbReference type="EMBL" id="ODA67735.1"/>
    </source>
</evidence>
<comment type="pathway">
    <text evidence="1 11">Cofactor biosynthesis; riboflavin biosynthesis; 5-amino-6-(D-ribitylamino)uracil from GTP: step 1/4.</text>
</comment>
<evidence type="ECO:0000256" key="3">
    <source>
        <dbReference type="ARBA" id="ARBA00022619"/>
    </source>
</evidence>
<evidence type="ECO:0000256" key="9">
    <source>
        <dbReference type="ARBA" id="ARBA00043932"/>
    </source>
</evidence>
<accession>A0A1E2S085</accession>
<comment type="similarity">
    <text evidence="2">In the N-terminal section; belongs to the DHBP synthase family.</text>
</comment>
<dbReference type="Pfam" id="PF00925">
    <property type="entry name" value="GTP_cyclohydro2"/>
    <property type="match status" value="1"/>
</dbReference>
<dbReference type="PANTHER" id="PTHR21327">
    <property type="entry name" value="GTP CYCLOHYDROLASE II-RELATED"/>
    <property type="match status" value="1"/>
</dbReference>
<keyword evidence="14" id="KW-1185">Reference proteome</keyword>
<gene>
    <name evidence="11" type="primary">ribA</name>
    <name evidence="13" type="ORF">A7A08_01771</name>
</gene>
<comment type="similarity">
    <text evidence="11">Belongs to the GTP cyclohydrolase II family.</text>
</comment>
<dbReference type="HAMAP" id="MF_00179">
    <property type="entry name" value="RibA"/>
    <property type="match status" value="1"/>
</dbReference>
<dbReference type="SUPFAM" id="SSF142695">
    <property type="entry name" value="RibA-like"/>
    <property type="match status" value="1"/>
</dbReference>
<feature type="binding site" evidence="11">
    <location>
        <position position="292"/>
    </location>
    <ligand>
        <name>GTP</name>
        <dbReference type="ChEBI" id="CHEBI:37565"/>
    </ligand>
</feature>
<feature type="binding site" evidence="11">
    <location>
        <begin position="227"/>
        <end position="231"/>
    </location>
    <ligand>
        <name>GTP</name>
        <dbReference type="ChEBI" id="CHEBI:37565"/>
    </ligand>
</feature>
<keyword evidence="8 11" id="KW-0342">GTP-binding</keyword>
<dbReference type="FunFam" id="3.40.50.10990:FF:000001">
    <property type="entry name" value="Riboflavin biosynthesis protein RibBA"/>
    <property type="match status" value="1"/>
</dbReference>
<comment type="catalytic activity">
    <reaction evidence="10 11">
        <text>GTP + 4 H2O = 2,5-diamino-6-hydroxy-4-(5-phosphoribosylamino)-pyrimidine + formate + 2 phosphate + 3 H(+)</text>
        <dbReference type="Rhea" id="RHEA:23704"/>
        <dbReference type="ChEBI" id="CHEBI:15377"/>
        <dbReference type="ChEBI" id="CHEBI:15378"/>
        <dbReference type="ChEBI" id="CHEBI:15740"/>
        <dbReference type="ChEBI" id="CHEBI:37565"/>
        <dbReference type="ChEBI" id="CHEBI:43474"/>
        <dbReference type="ChEBI" id="CHEBI:58614"/>
        <dbReference type="EC" id="3.5.4.25"/>
    </reaction>
</comment>
<keyword evidence="4 11" id="KW-0479">Metal-binding</keyword>
<dbReference type="AlphaFoldDB" id="A0A1E2S085"/>
<dbReference type="Gene3D" id="3.40.50.10990">
    <property type="entry name" value="GTP cyclohydrolase II"/>
    <property type="match status" value="1"/>
</dbReference>
<feature type="binding site" evidence="11">
    <location>
        <position position="243"/>
    </location>
    <ligand>
        <name>Zn(2+)</name>
        <dbReference type="ChEBI" id="CHEBI:29105"/>
        <note>catalytic</note>
    </ligand>
</feature>
<dbReference type="Proteomes" id="UP000095087">
    <property type="component" value="Unassembled WGS sequence"/>
</dbReference>
<sequence>MQNSKLWFSERTAEQRLRSVRHAMSAMRDGLPLLVGGKRPLIALAIESLSRLNLEELEEFKTSFPVLVLAAGRARDLGHPTVFPPETMLAFRLRSEDLTLERLRGLADPTAPQHVESLGETAAVPMDGNVAVDLAKQSRLLPALLIWQTTPAEAKRLIESGYPSVEADDVTAQFNQPPAVERITETTLPIAASPSARIVAYRGLADGSENLALIIGSPHDRGAPLVRIHSACFTGDVLGSLRCDCGPQLHRAVERIEEEGGGVILYLDQEGRGIGITNKLRTYVLQDQGLDTLQANNSLGWEDDARNFGLAAAILKELGLQRIRLLSDNPVKIDSMAKFGILVQSRVAHTIPPNGTNDRYLETKTMSCGHFREQSGTRRTG</sequence>
<evidence type="ECO:0000256" key="1">
    <source>
        <dbReference type="ARBA" id="ARBA00004853"/>
    </source>
</evidence>
<dbReference type="GO" id="GO:0008686">
    <property type="term" value="F:3,4-dihydroxy-2-butanone-4-phosphate synthase activity"/>
    <property type="evidence" value="ECO:0007669"/>
    <property type="project" value="TreeGrafter"/>
</dbReference>
<feature type="binding site" evidence="11">
    <location>
        <position position="332"/>
    </location>
    <ligand>
        <name>GTP</name>
        <dbReference type="ChEBI" id="CHEBI:37565"/>
    </ligand>
</feature>
<comment type="function">
    <text evidence="9 11">Catalyzes the conversion of GTP to 2,5-diamino-6-ribosylamino-4(3H)-pyrimidinone 5'-phosphate (DARP), formate and pyrophosphate.</text>
</comment>
<evidence type="ECO:0000256" key="8">
    <source>
        <dbReference type="ARBA" id="ARBA00023134"/>
    </source>
</evidence>
<dbReference type="CDD" id="cd00641">
    <property type="entry name" value="GTP_cyclohydro2"/>
    <property type="match status" value="1"/>
</dbReference>
<keyword evidence="3 11" id="KW-0686">Riboflavin biosynthesis</keyword>
<comment type="caution">
    <text evidence="13">The sequence shown here is derived from an EMBL/GenBank/DDBJ whole genome shotgun (WGS) entry which is preliminary data.</text>
</comment>
<dbReference type="InterPro" id="IPR036144">
    <property type="entry name" value="RibA-like_sf"/>
</dbReference>
<protein>
    <recommendedName>
        <fullName evidence="11">GTP cyclohydrolase-2</fullName>
        <ecNumber evidence="11">3.5.4.25</ecNumber>
    </recommendedName>
    <alternativeName>
        <fullName evidence="11">GTP cyclohydrolase II</fullName>
    </alternativeName>
</protein>
<evidence type="ECO:0000259" key="12">
    <source>
        <dbReference type="Pfam" id="PF00925"/>
    </source>
</evidence>
<dbReference type="OrthoDB" id="9793111at2"/>
<reference evidence="13 14" key="1">
    <citation type="submission" date="2016-07" db="EMBL/GenBank/DDBJ databases">
        <title>Draft genome sequence of Methyloligella halotolerans C2T (VKM B-2706T=CCUG 61687T=DSM 25045T), a halotolerant polyhydroxybutyrate accumulating methylotroph.</title>
        <authorList>
            <person name="Vasilenko O.V."/>
            <person name="Doronina N.V."/>
            <person name="Poroshina M.N."/>
            <person name="Tarlachkov S.V."/>
            <person name="Trotsenko Y.A."/>
        </authorList>
    </citation>
    <scope>NUCLEOTIDE SEQUENCE [LARGE SCALE GENOMIC DNA]</scope>
    <source>
        <strain evidence="13 14">VKM B-2706</strain>
    </source>
</reference>
<feature type="binding site" evidence="11">
    <location>
        <position position="245"/>
    </location>
    <ligand>
        <name>Zn(2+)</name>
        <dbReference type="ChEBI" id="CHEBI:29105"/>
        <note>catalytic</note>
    </ligand>
</feature>
<comment type="cofactor">
    <cofactor evidence="11">
        <name>Zn(2+)</name>
        <dbReference type="ChEBI" id="CHEBI:29105"/>
    </cofactor>
    <text evidence="11">Binds 1 zinc ion per subunit.</text>
</comment>
<dbReference type="EMBL" id="MASI01000003">
    <property type="protein sequence ID" value="ODA67735.1"/>
    <property type="molecule type" value="Genomic_DNA"/>
</dbReference>
<dbReference type="GO" id="GO:0008270">
    <property type="term" value="F:zinc ion binding"/>
    <property type="evidence" value="ECO:0007669"/>
    <property type="project" value="UniProtKB-UniRule"/>
</dbReference>
<dbReference type="InterPro" id="IPR032677">
    <property type="entry name" value="GTP_cyclohydro_II"/>
</dbReference>
<evidence type="ECO:0000256" key="5">
    <source>
        <dbReference type="ARBA" id="ARBA00022741"/>
    </source>
</evidence>
<evidence type="ECO:0000256" key="7">
    <source>
        <dbReference type="ARBA" id="ARBA00022833"/>
    </source>
</evidence>
<evidence type="ECO:0000256" key="4">
    <source>
        <dbReference type="ARBA" id="ARBA00022723"/>
    </source>
</evidence>
<dbReference type="STRING" id="1177755.A7A08_01771"/>
<evidence type="ECO:0000256" key="6">
    <source>
        <dbReference type="ARBA" id="ARBA00022801"/>
    </source>
</evidence>
<dbReference type="GO" id="GO:0005829">
    <property type="term" value="C:cytosol"/>
    <property type="evidence" value="ECO:0007669"/>
    <property type="project" value="TreeGrafter"/>
</dbReference>
<name>A0A1E2S085_9HYPH</name>
<dbReference type="UniPathway" id="UPA00275">
    <property type="reaction ID" value="UER00400"/>
</dbReference>
<dbReference type="GO" id="GO:0005525">
    <property type="term" value="F:GTP binding"/>
    <property type="evidence" value="ECO:0007669"/>
    <property type="project" value="UniProtKB-KW"/>
</dbReference>
<dbReference type="InterPro" id="IPR000926">
    <property type="entry name" value="RibA"/>
</dbReference>
<evidence type="ECO:0000256" key="2">
    <source>
        <dbReference type="ARBA" id="ARBA00005520"/>
    </source>
</evidence>
<feature type="binding site" evidence="11">
    <location>
        <position position="232"/>
    </location>
    <ligand>
        <name>Zn(2+)</name>
        <dbReference type="ChEBI" id="CHEBI:29105"/>
        <note>catalytic</note>
    </ligand>
</feature>
<proteinExistence type="inferred from homology"/>
<evidence type="ECO:0000256" key="10">
    <source>
        <dbReference type="ARBA" id="ARBA00049295"/>
    </source>
</evidence>
<dbReference type="GO" id="GO:0003935">
    <property type="term" value="F:GTP cyclohydrolase II activity"/>
    <property type="evidence" value="ECO:0007669"/>
    <property type="project" value="UniProtKB-UniRule"/>
</dbReference>
<keyword evidence="5 11" id="KW-0547">Nucleotide-binding</keyword>
<feature type="active site" description="Proton acceptor" evidence="11">
    <location>
        <position position="304"/>
    </location>
</feature>
<organism evidence="13 14">
    <name type="scientific">Methyloligella halotolerans</name>
    <dbReference type="NCBI Taxonomy" id="1177755"/>
    <lineage>
        <taxon>Bacteria</taxon>
        <taxon>Pseudomonadati</taxon>
        <taxon>Pseudomonadota</taxon>
        <taxon>Alphaproteobacteria</taxon>
        <taxon>Hyphomicrobiales</taxon>
        <taxon>Hyphomicrobiaceae</taxon>
        <taxon>Methyloligella</taxon>
    </lineage>
</organism>
<feature type="active site" description="Nucleophile" evidence="11">
    <location>
        <position position="306"/>
    </location>
</feature>